<proteinExistence type="predicted"/>
<dbReference type="Proteomes" id="UP000216339">
    <property type="component" value="Unassembled WGS sequence"/>
</dbReference>
<keyword evidence="2" id="KW-1185">Reference proteome</keyword>
<dbReference type="EMBL" id="MQWD01000001">
    <property type="protein sequence ID" value="PAP78014.1"/>
    <property type="molecule type" value="Genomic_DNA"/>
</dbReference>
<protein>
    <submittedName>
        <fullName evidence="1">Uncharacterized protein</fullName>
    </submittedName>
</protein>
<name>A0A271J4N3_9BACT</name>
<comment type="caution">
    <text evidence="1">The sequence shown here is derived from an EMBL/GenBank/DDBJ whole genome shotgun (WGS) entry which is preliminary data.</text>
</comment>
<dbReference type="RefSeq" id="WP_095511683.1">
    <property type="nucleotide sequence ID" value="NZ_MQWD01000001.1"/>
</dbReference>
<dbReference type="AlphaFoldDB" id="A0A271J4N3"/>
<accession>A0A271J4N3</accession>
<evidence type="ECO:0000313" key="2">
    <source>
        <dbReference type="Proteomes" id="UP000216339"/>
    </source>
</evidence>
<evidence type="ECO:0000313" key="1">
    <source>
        <dbReference type="EMBL" id="PAP78014.1"/>
    </source>
</evidence>
<dbReference type="OrthoDB" id="9826417at2"/>
<reference evidence="1 2" key="1">
    <citation type="submission" date="2016-11" db="EMBL/GenBank/DDBJ databases">
        <title>Study of marine rhodopsin-containing bacteria.</title>
        <authorList>
            <person name="Yoshizawa S."/>
            <person name="Kumagai Y."/>
            <person name="Kogure K."/>
        </authorList>
    </citation>
    <scope>NUCLEOTIDE SEQUENCE [LARGE SCALE GENOMIC DNA]</scope>
    <source>
        <strain evidence="1 2">SAORIC-28</strain>
    </source>
</reference>
<sequence length="421" mass="46553">MLQRRLFATPNTFATDGSFHLDAGAFLERLLLFDTFVLSSNRLNEISTLVDLFGLDAVIRLFKSDAVEVQLGLSQTTVLDTSAPSRGRPYLIRAFPVWTEDREMAKNCLLELRERFEVQNLSKWRSITYALHQSIDQASLTPEEQHKAAALIGNDLIEAGTDSRRLLPYVERAAAHRGHTLQASEDDVSVEFINGTFVVDTNLAGKIGVSTEEFVSVLRKAFFGLGDEVHRVHHMRRFNALVPFAPSEASFYRSHLEYVGGLLDPARPSESFSRIVGVKGLPNLRHTGVAEGVNLHALIDARRSAEGEAFRRWIWSAADLEDNEIEEQLEYHVQSLGARFAALLTAPRGRRVRWVAATAAGFAFRAAAEPAGPLAAAAAGTIPGFANAFLLDRVLGQAQRQHTPAAFLEEGYQSLFKPGDR</sequence>
<gene>
    <name evidence="1" type="ORF">BSZ37_16985</name>
</gene>
<organism evidence="1 2">
    <name type="scientific">Rubrivirga marina</name>
    <dbReference type="NCBI Taxonomy" id="1196024"/>
    <lineage>
        <taxon>Bacteria</taxon>
        <taxon>Pseudomonadati</taxon>
        <taxon>Rhodothermota</taxon>
        <taxon>Rhodothermia</taxon>
        <taxon>Rhodothermales</taxon>
        <taxon>Rubricoccaceae</taxon>
        <taxon>Rubrivirga</taxon>
    </lineage>
</organism>